<name>A0A6C0JZP9_9ZZZZ</name>
<protein>
    <submittedName>
        <fullName evidence="2">Uncharacterized protein</fullName>
    </submittedName>
</protein>
<evidence type="ECO:0000313" key="2">
    <source>
        <dbReference type="EMBL" id="QHU10371.1"/>
    </source>
</evidence>
<feature type="compositionally biased region" description="Polar residues" evidence="1">
    <location>
        <begin position="16"/>
        <end position="29"/>
    </location>
</feature>
<feature type="region of interest" description="Disordered" evidence="1">
    <location>
        <begin position="1"/>
        <end position="29"/>
    </location>
</feature>
<sequence length="152" mass="17183">MSASLAAARKRRGVTIQETPTVMQSQQSPAQPVGLTLPQVIALVDKRLITLETFMKEQKENPIPPQVQQSSGVQSLNNDILKTEIENMADEFNNRYELLASEIQSIKDIVIKLQSYTMEVNKTLMEERVRILSDVENPTNLIIDEEELEEDA</sequence>
<evidence type="ECO:0000256" key="1">
    <source>
        <dbReference type="SAM" id="MobiDB-lite"/>
    </source>
</evidence>
<dbReference type="EMBL" id="MN740754">
    <property type="protein sequence ID" value="QHU10371.1"/>
    <property type="molecule type" value="Genomic_DNA"/>
</dbReference>
<dbReference type="AlphaFoldDB" id="A0A6C0JZP9"/>
<organism evidence="2">
    <name type="scientific">viral metagenome</name>
    <dbReference type="NCBI Taxonomy" id="1070528"/>
    <lineage>
        <taxon>unclassified sequences</taxon>
        <taxon>metagenomes</taxon>
        <taxon>organismal metagenomes</taxon>
    </lineage>
</organism>
<reference evidence="2" key="1">
    <citation type="journal article" date="2020" name="Nature">
        <title>Giant virus diversity and host interactions through global metagenomics.</title>
        <authorList>
            <person name="Schulz F."/>
            <person name="Roux S."/>
            <person name="Paez-Espino D."/>
            <person name="Jungbluth S."/>
            <person name="Walsh D.A."/>
            <person name="Denef V.J."/>
            <person name="McMahon K.D."/>
            <person name="Konstantinidis K.T."/>
            <person name="Eloe-Fadrosh E.A."/>
            <person name="Kyrpides N.C."/>
            <person name="Woyke T."/>
        </authorList>
    </citation>
    <scope>NUCLEOTIDE SEQUENCE</scope>
    <source>
        <strain evidence="2">GVMAG-S-1101164-67</strain>
    </source>
</reference>
<proteinExistence type="predicted"/>
<accession>A0A6C0JZP9</accession>